<evidence type="ECO:0000313" key="3">
    <source>
        <dbReference type="Proteomes" id="UP001604335"/>
    </source>
</evidence>
<feature type="compositionally biased region" description="Polar residues" evidence="1">
    <location>
        <begin position="68"/>
        <end position="81"/>
    </location>
</feature>
<dbReference type="Proteomes" id="UP001604335">
    <property type="component" value="Unassembled WGS sequence"/>
</dbReference>
<evidence type="ECO:0000313" key="2">
    <source>
        <dbReference type="EMBL" id="MFG3816398.1"/>
    </source>
</evidence>
<protein>
    <submittedName>
        <fullName evidence="2">Uncharacterized protein</fullName>
    </submittedName>
</protein>
<gene>
    <name evidence="2" type="ORF">VPK24_02020</name>
</gene>
<name>A0ABW7C6A5_9CYAN</name>
<evidence type="ECO:0000256" key="1">
    <source>
        <dbReference type="SAM" id="MobiDB-lite"/>
    </source>
</evidence>
<comment type="caution">
    <text evidence="2">The sequence shown here is derived from an EMBL/GenBank/DDBJ whole genome shotgun (WGS) entry which is preliminary data.</text>
</comment>
<keyword evidence="3" id="KW-1185">Reference proteome</keyword>
<dbReference type="RefSeq" id="WP_393010268.1">
    <property type="nucleotide sequence ID" value="NZ_JAZAQF010000012.1"/>
</dbReference>
<feature type="region of interest" description="Disordered" evidence="1">
    <location>
        <begin position="44"/>
        <end position="81"/>
    </location>
</feature>
<sequence>MEPTGLINMLGQGALLWKSGPRSPIGQERCLSRRIDGCRMMNRRSRMANHESPISITNRRSRVANHESPISITNCRSPTHP</sequence>
<dbReference type="EMBL" id="JAZAQF010000012">
    <property type="protein sequence ID" value="MFG3816398.1"/>
    <property type="molecule type" value="Genomic_DNA"/>
</dbReference>
<reference evidence="3" key="1">
    <citation type="journal article" date="2024" name="Algal Res.">
        <title>Biochemical, toxicological and genomic investigation of a high-biomass producing Limnothrix strain isolated from Italian shallow drinking water reservoir.</title>
        <authorList>
            <person name="Simonazzi M."/>
            <person name="Shishido T.K."/>
            <person name="Delbaje E."/>
            <person name="Wahlsten M."/>
            <person name="Fewer D.P."/>
            <person name="Sivonen K."/>
            <person name="Pezzolesi L."/>
            <person name="Pistocchi R."/>
        </authorList>
    </citation>
    <scope>NUCLEOTIDE SEQUENCE [LARGE SCALE GENOMIC DNA]</scope>
    <source>
        <strain evidence="3">LRLZ20PSL1</strain>
    </source>
</reference>
<accession>A0ABW7C6A5</accession>
<organism evidence="2 3">
    <name type="scientific">Limnothrix redekei LRLZ20PSL1</name>
    <dbReference type="NCBI Taxonomy" id="3112953"/>
    <lineage>
        <taxon>Bacteria</taxon>
        <taxon>Bacillati</taxon>
        <taxon>Cyanobacteriota</taxon>
        <taxon>Cyanophyceae</taxon>
        <taxon>Pseudanabaenales</taxon>
        <taxon>Pseudanabaenaceae</taxon>
        <taxon>Limnothrix</taxon>
    </lineage>
</organism>
<proteinExistence type="predicted"/>